<dbReference type="EC" id="3.1.3.18" evidence="5"/>
<dbReference type="STRING" id="1348624.GCA_001591545_01294"/>
<dbReference type="EMBL" id="LS483476">
    <property type="protein sequence ID" value="SQI58661.1"/>
    <property type="molecule type" value="Genomic_DNA"/>
</dbReference>
<dbReference type="RefSeq" id="WP_066138566.1">
    <property type="nucleotide sequence ID" value="NZ_CBCSGM010000001.1"/>
</dbReference>
<dbReference type="PANTHER" id="PTHR46470">
    <property type="entry name" value="N-ACYLNEURAMINATE-9-PHOSPHATASE"/>
    <property type="match status" value="1"/>
</dbReference>
<dbReference type="InterPro" id="IPR023214">
    <property type="entry name" value="HAD_sf"/>
</dbReference>
<dbReference type="GO" id="GO:0044281">
    <property type="term" value="P:small molecule metabolic process"/>
    <property type="evidence" value="ECO:0007669"/>
    <property type="project" value="UniProtKB-ARBA"/>
</dbReference>
<dbReference type="PANTHER" id="PTHR46470:SF2">
    <property type="entry name" value="GLYCERALDEHYDE 3-PHOSPHATE PHOSPHATASE"/>
    <property type="match status" value="1"/>
</dbReference>
<dbReference type="SFLD" id="SFLDG01129">
    <property type="entry name" value="C1.5:_HAD__Beta-PGM__Phosphata"/>
    <property type="match status" value="1"/>
</dbReference>
<dbReference type="SFLD" id="SFLDS00003">
    <property type="entry name" value="Haloacid_Dehalogenase"/>
    <property type="match status" value="1"/>
</dbReference>
<accession>A0A2X4W693</accession>
<name>A0A2X4W693_LEDLE</name>
<dbReference type="AlphaFoldDB" id="A0A2X4W693"/>
<sequence>MINAILFDLDGTLLDRDKSVQLFIDNQYERLNNYIGHIPKEKYTQRFTELDNHGYVWKDKVYQQLVMEFDIKKLNWEELLLDYVNEFKHDCVPFPHLHSMLEELSNNKFILGIITNGYGQFQMDNIKALGIEQYFQAILISEWEKIKKPDPQIFTRALKQLNALPNQSVFVGDHPVNDCKASQIVGMKSIWKKNLQWNKVDANFIVEDLAEIPPIINKMG</sequence>
<protein>
    <submittedName>
        <fullName evidence="5">HAD-superfamily hydrolase</fullName>
        <ecNumber evidence="5">3.1.3.18</ecNumber>
    </submittedName>
</protein>
<dbReference type="KEGG" id="blen:NCTC4824_02241"/>
<dbReference type="InterPro" id="IPR036412">
    <property type="entry name" value="HAD-like_sf"/>
</dbReference>
<proteinExistence type="predicted"/>
<comment type="cofactor">
    <cofactor evidence="1">
        <name>Mg(2+)</name>
        <dbReference type="ChEBI" id="CHEBI:18420"/>
    </cofactor>
</comment>
<dbReference type="PRINTS" id="PR00413">
    <property type="entry name" value="HADHALOGNASE"/>
</dbReference>
<dbReference type="InterPro" id="IPR041492">
    <property type="entry name" value="HAD_2"/>
</dbReference>
<evidence type="ECO:0000313" key="6">
    <source>
        <dbReference type="Proteomes" id="UP000249134"/>
    </source>
</evidence>
<dbReference type="SUPFAM" id="SSF56784">
    <property type="entry name" value="HAD-like"/>
    <property type="match status" value="1"/>
</dbReference>
<gene>
    <name evidence="5" type="primary">gph_2</name>
    <name evidence="5" type="ORF">NCTC4824_02241</name>
</gene>
<keyword evidence="3 5" id="KW-0378">Hydrolase</keyword>
<keyword evidence="2" id="KW-0479">Metal-binding</keyword>
<evidence type="ECO:0000313" key="5">
    <source>
        <dbReference type="EMBL" id="SQI58661.1"/>
    </source>
</evidence>
<reference evidence="5 6" key="1">
    <citation type="submission" date="2018-06" db="EMBL/GenBank/DDBJ databases">
        <authorList>
            <consortium name="Pathogen Informatics"/>
            <person name="Doyle S."/>
        </authorList>
    </citation>
    <scope>NUCLEOTIDE SEQUENCE [LARGE SCALE GENOMIC DNA]</scope>
    <source>
        <strain evidence="5 6">NCTC4824</strain>
    </source>
</reference>
<dbReference type="NCBIfam" id="TIGR01509">
    <property type="entry name" value="HAD-SF-IA-v3"/>
    <property type="match status" value="1"/>
</dbReference>
<dbReference type="Pfam" id="PF13419">
    <property type="entry name" value="HAD_2"/>
    <property type="match status" value="1"/>
</dbReference>
<keyword evidence="4" id="KW-0460">Magnesium</keyword>
<keyword evidence="6" id="KW-1185">Reference proteome</keyword>
<dbReference type="Gene3D" id="1.10.150.520">
    <property type="match status" value="1"/>
</dbReference>
<evidence type="ECO:0000256" key="2">
    <source>
        <dbReference type="ARBA" id="ARBA00022723"/>
    </source>
</evidence>
<dbReference type="NCBIfam" id="TIGR01549">
    <property type="entry name" value="HAD-SF-IA-v1"/>
    <property type="match status" value="1"/>
</dbReference>
<evidence type="ECO:0000256" key="1">
    <source>
        <dbReference type="ARBA" id="ARBA00001946"/>
    </source>
</evidence>
<dbReference type="Gene3D" id="3.40.50.1000">
    <property type="entry name" value="HAD superfamily/HAD-like"/>
    <property type="match status" value="1"/>
</dbReference>
<dbReference type="InterPro" id="IPR006439">
    <property type="entry name" value="HAD-SF_hydro_IA"/>
</dbReference>
<evidence type="ECO:0000256" key="3">
    <source>
        <dbReference type="ARBA" id="ARBA00022801"/>
    </source>
</evidence>
<dbReference type="Proteomes" id="UP000249134">
    <property type="component" value="Chromosome 1"/>
</dbReference>
<organism evidence="5 6">
    <name type="scientific">Lederbergia lenta</name>
    <name type="common">Bacillus lentus</name>
    <dbReference type="NCBI Taxonomy" id="1467"/>
    <lineage>
        <taxon>Bacteria</taxon>
        <taxon>Bacillati</taxon>
        <taxon>Bacillota</taxon>
        <taxon>Bacilli</taxon>
        <taxon>Bacillales</taxon>
        <taxon>Bacillaceae</taxon>
        <taxon>Lederbergia</taxon>
    </lineage>
</organism>
<dbReference type="GO" id="GO:0008967">
    <property type="term" value="F:phosphoglycolate phosphatase activity"/>
    <property type="evidence" value="ECO:0007669"/>
    <property type="project" value="UniProtKB-EC"/>
</dbReference>
<evidence type="ECO:0000256" key="4">
    <source>
        <dbReference type="ARBA" id="ARBA00022842"/>
    </source>
</evidence>
<dbReference type="InterPro" id="IPR051400">
    <property type="entry name" value="HAD-like_hydrolase"/>
</dbReference>
<dbReference type="GO" id="GO:0046872">
    <property type="term" value="F:metal ion binding"/>
    <property type="evidence" value="ECO:0007669"/>
    <property type="project" value="UniProtKB-KW"/>
</dbReference>